<keyword evidence="1" id="KW-0732">Signal</keyword>
<evidence type="ECO:0000256" key="1">
    <source>
        <dbReference type="SAM" id="SignalP"/>
    </source>
</evidence>
<dbReference type="KEGG" id="hpaz:K756_11515"/>
<dbReference type="SUPFAM" id="SSF53850">
    <property type="entry name" value="Periplasmic binding protein-like II"/>
    <property type="match status" value="1"/>
</dbReference>
<dbReference type="AlphaFoldDB" id="A0A806JH09"/>
<dbReference type="Proteomes" id="UP000014672">
    <property type="component" value="Chromosome"/>
</dbReference>
<proteinExistence type="predicted"/>
<evidence type="ECO:0000313" key="3">
    <source>
        <dbReference type="Proteomes" id="UP000014672"/>
    </source>
</evidence>
<dbReference type="GO" id="GO:0042597">
    <property type="term" value="C:periplasmic space"/>
    <property type="evidence" value="ECO:0007669"/>
    <property type="project" value="InterPro"/>
</dbReference>
<dbReference type="PRINTS" id="PR00909">
    <property type="entry name" value="SPERMDNBNDNG"/>
</dbReference>
<reference evidence="2 3" key="1">
    <citation type="journal article" date="2013" name="PLoS ONE">
        <title>Complete Genome Analysis of a Haemophilus parasuis Serovar 12 Strain from China.</title>
        <authorList>
            <person name="Li Y."/>
            <person name="Kwok A.H."/>
            <person name="Jiang J."/>
            <person name="Zou Y."/>
            <person name="Zheng F."/>
            <person name="Chen P."/>
            <person name="Hou C."/>
            <person name="Leung F.C."/>
            <person name="Jiang P."/>
        </authorList>
    </citation>
    <scope>NUCLEOTIDE SEQUENCE [LARGE SCALE GENOMIC DNA]</scope>
    <source>
        <strain evidence="2 3">ZJ0906</strain>
    </source>
</reference>
<protein>
    <submittedName>
        <fullName evidence="2">Protein PotD</fullName>
    </submittedName>
</protein>
<dbReference type="Gene3D" id="3.40.190.10">
    <property type="entry name" value="Periplasmic binding protein-like II"/>
    <property type="match status" value="1"/>
</dbReference>
<organism evidence="2 3">
    <name type="scientific">Glaesserella parasuis ZJ0906</name>
    <dbReference type="NCBI Taxonomy" id="1322346"/>
    <lineage>
        <taxon>Bacteria</taxon>
        <taxon>Pseudomonadati</taxon>
        <taxon>Pseudomonadota</taxon>
        <taxon>Gammaproteobacteria</taxon>
        <taxon>Pasteurellales</taxon>
        <taxon>Pasteurellaceae</taxon>
        <taxon>Glaesserella</taxon>
    </lineage>
</organism>
<feature type="signal peptide" evidence="1">
    <location>
        <begin position="1"/>
        <end position="22"/>
    </location>
</feature>
<dbReference type="EMBL" id="CP005384">
    <property type="protein sequence ID" value="AGO17392.1"/>
    <property type="molecule type" value="Genomic_DNA"/>
</dbReference>
<accession>A0A806JH09</accession>
<evidence type="ECO:0000313" key="2">
    <source>
        <dbReference type="EMBL" id="AGO17392.1"/>
    </source>
</evidence>
<gene>
    <name evidence="2" type="ORF">K756_11515</name>
</gene>
<feature type="chain" id="PRO_5032771948" evidence="1">
    <location>
        <begin position="23"/>
        <end position="73"/>
    </location>
</feature>
<dbReference type="GO" id="GO:0015846">
    <property type="term" value="P:polyamine transport"/>
    <property type="evidence" value="ECO:0007669"/>
    <property type="project" value="InterPro"/>
</dbReference>
<name>A0A806JH09_GLAPU</name>
<dbReference type="InterPro" id="IPR001188">
    <property type="entry name" value="Sperm_putr-bd"/>
</dbReference>
<dbReference type="GO" id="GO:0019808">
    <property type="term" value="F:polyamine binding"/>
    <property type="evidence" value="ECO:0007669"/>
    <property type="project" value="InterPro"/>
</dbReference>
<sequence>MKKWAMVLSAVTLAFASHQAVAKGDTAYLYTWSEYVPEGLLDDFTKQTGLKVIVSSLESIETMYAKLKTMGMM</sequence>